<dbReference type="Pfam" id="PF05253">
    <property type="entry name" value="zf-U11-48K"/>
    <property type="match status" value="1"/>
</dbReference>
<protein>
    <recommendedName>
        <fullName evidence="5">CHHC U11-48K-type domain-containing protein</fullName>
    </recommendedName>
</protein>
<name>A0AAD9N653_9ANNE</name>
<feature type="region of interest" description="Disordered" evidence="4">
    <location>
        <begin position="228"/>
        <end position="273"/>
    </location>
</feature>
<proteinExistence type="predicted"/>
<dbReference type="InterPro" id="IPR022776">
    <property type="entry name" value="TRM13/UPF0224_CHHC_Znf_dom"/>
</dbReference>
<accession>A0AAD9N653</accession>
<dbReference type="PROSITE" id="PS51800">
    <property type="entry name" value="ZF_CHHC_U11_48K"/>
    <property type="match status" value="1"/>
</dbReference>
<keyword evidence="7" id="KW-1185">Reference proteome</keyword>
<keyword evidence="1" id="KW-0479">Metal-binding</keyword>
<dbReference type="GO" id="GO:0005689">
    <property type="term" value="C:U12-type spliceosomal complex"/>
    <property type="evidence" value="ECO:0007669"/>
    <property type="project" value="TreeGrafter"/>
</dbReference>
<dbReference type="Proteomes" id="UP001208570">
    <property type="component" value="Unassembled WGS sequence"/>
</dbReference>
<dbReference type="PANTHER" id="PTHR21402">
    <property type="entry name" value="GAMETOCYTE SPECIFIC FACTOR 1-RELATED"/>
    <property type="match status" value="1"/>
</dbReference>
<feature type="compositionally biased region" description="Basic residues" evidence="4">
    <location>
        <begin position="191"/>
        <end position="203"/>
    </location>
</feature>
<dbReference type="GO" id="GO:0005654">
    <property type="term" value="C:nucleoplasm"/>
    <property type="evidence" value="ECO:0007669"/>
    <property type="project" value="TreeGrafter"/>
</dbReference>
<dbReference type="GO" id="GO:0005829">
    <property type="term" value="C:cytosol"/>
    <property type="evidence" value="ECO:0007669"/>
    <property type="project" value="TreeGrafter"/>
</dbReference>
<evidence type="ECO:0000313" key="6">
    <source>
        <dbReference type="EMBL" id="KAK2156446.1"/>
    </source>
</evidence>
<dbReference type="InterPro" id="IPR051591">
    <property type="entry name" value="UPF0224_FAM112_RNA_Proc"/>
</dbReference>
<feature type="domain" description="CHHC U11-48K-type" evidence="5">
    <location>
        <begin position="42"/>
        <end position="69"/>
    </location>
</feature>
<evidence type="ECO:0000256" key="2">
    <source>
        <dbReference type="ARBA" id="ARBA00022771"/>
    </source>
</evidence>
<evidence type="ECO:0000256" key="1">
    <source>
        <dbReference type="ARBA" id="ARBA00022723"/>
    </source>
</evidence>
<keyword evidence="2" id="KW-0863">Zinc-finger</keyword>
<evidence type="ECO:0000256" key="3">
    <source>
        <dbReference type="ARBA" id="ARBA00022833"/>
    </source>
</evidence>
<dbReference type="PANTHER" id="PTHR21402:SF10">
    <property type="entry name" value="U11_U12 SMALL NUCLEAR RIBONUCLEOPROTEIN 48 KDA PROTEIN"/>
    <property type="match status" value="1"/>
</dbReference>
<comment type="caution">
    <text evidence="6">The sequence shown here is derived from an EMBL/GenBank/DDBJ whole genome shotgun (WGS) entry which is preliminary data.</text>
</comment>
<dbReference type="AlphaFoldDB" id="A0AAD9N653"/>
<evidence type="ECO:0000313" key="7">
    <source>
        <dbReference type="Proteomes" id="UP001208570"/>
    </source>
</evidence>
<evidence type="ECO:0000256" key="4">
    <source>
        <dbReference type="SAM" id="MobiDB-lite"/>
    </source>
</evidence>
<dbReference type="EMBL" id="JAODUP010000213">
    <property type="protein sequence ID" value="KAK2156446.1"/>
    <property type="molecule type" value="Genomic_DNA"/>
</dbReference>
<keyword evidence="3" id="KW-0862">Zinc</keyword>
<sequence>MDTEGLISSIKDTLSRTDRWLGDILSNLGWSGEYILQENIEKVQCPNDPNHYVPKDVLSKHLEFCKLMKLGYTKEELLTERQKNSKLFYNNSNTVISIDLDETTIRSVLSHAGGPSTANDDCVLPATMSRIDELSREERLLLYQYCVDTAIAAQKPTTIPIEDLQLLEPSQSGDNKPKTVLELKAEERDMKRRRASYRGKSVHTAKKSYAEVIRDVIVTQCELLQEKWKSEEVRDKHSHPSSSDESEKDTGHQRHEHKHKKHKKHKRHKSDKK</sequence>
<organism evidence="6 7">
    <name type="scientific">Paralvinella palmiformis</name>
    <dbReference type="NCBI Taxonomy" id="53620"/>
    <lineage>
        <taxon>Eukaryota</taxon>
        <taxon>Metazoa</taxon>
        <taxon>Spiralia</taxon>
        <taxon>Lophotrochozoa</taxon>
        <taxon>Annelida</taxon>
        <taxon>Polychaeta</taxon>
        <taxon>Sedentaria</taxon>
        <taxon>Canalipalpata</taxon>
        <taxon>Terebellida</taxon>
        <taxon>Terebelliformia</taxon>
        <taxon>Alvinellidae</taxon>
        <taxon>Paralvinella</taxon>
    </lineage>
</organism>
<evidence type="ECO:0000259" key="5">
    <source>
        <dbReference type="PROSITE" id="PS51800"/>
    </source>
</evidence>
<dbReference type="GO" id="GO:0008270">
    <property type="term" value="F:zinc ion binding"/>
    <property type="evidence" value="ECO:0007669"/>
    <property type="project" value="UniProtKB-KW"/>
</dbReference>
<feature type="compositionally biased region" description="Basic residues" evidence="4">
    <location>
        <begin position="254"/>
        <end position="273"/>
    </location>
</feature>
<feature type="compositionally biased region" description="Basic and acidic residues" evidence="4">
    <location>
        <begin position="175"/>
        <end position="190"/>
    </location>
</feature>
<gene>
    <name evidence="6" type="ORF">LSH36_213g03026</name>
</gene>
<feature type="region of interest" description="Disordered" evidence="4">
    <location>
        <begin position="166"/>
        <end position="203"/>
    </location>
</feature>
<reference evidence="6" key="1">
    <citation type="journal article" date="2023" name="Mol. Biol. Evol.">
        <title>Third-Generation Sequencing Reveals the Adaptive Role of the Epigenome in Three Deep-Sea Polychaetes.</title>
        <authorList>
            <person name="Perez M."/>
            <person name="Aroh O."/>
            <person name="Sun Y."/>
            <person name="Lan Y."/>
            <person name="Juniper S.K."/>
            <person name="Young C.R."/>
            <person name="Angers B."/>
            <person name="Qian P.Y."/>
        </authorList>
    </citation>
    <scope>NUCLEOTIDE SEQUENCE</scope>
    <source>
        <strain evidence="6">P08H-3</strain>
    </source>
</reference>